<dbReference type="KEGG" id="scor:J3U87_12500"/>
<reference evidence="1" key="1">
    <citation type="submission" date="2021-03" db="EMBL/GenBank/DDBJ databases">
        <title>Acanthopleuribacteraceae sp. M133.</title>
        <authorList>
            <person name="Wang G."/>
        </authorList>
    </citation>
    <scope>NUCLEOTIDE SEQUENCE</scope>
    <source>
        <strain evidence="1">M133</strain>
    </source>
</reference>
<evidence type="ECO:0000313" key="2">
    <source>
        <dbReference type="Proteomes" id="UP000663929"/>
    </source>
</evidence>
<evidence type="ECO:0008006" key="3">
    <source>
        <dbReference type="Google" id="ProtNLM"/>
    </source>
</evidence>
<dbReference type="Proteomes" id="UP000663929">
    <property type="component" value="Chromosome"/>
</dbReference>
<proteinExistence type="predicted"/>
<dbReference type="EMBL" id="CP071793">
    <property type="protein sequence ID" value="QTD53267.1"/>
    <property type="molecule type" value="Genomic_DNA"/>
</dbReference>
<gene>
    <name evidence="1" type="ORF">J3U87_12500</name>
</gene>
<sequence>MKSLPEQITDFETRYIPLLKQWTLSILPQDLERVATTLEDIRKSSEAITAQFTPDQATLYRQRWQPLLKQALTLTEPIMTQLRRVLQESQVSKTLLQRGQMGLRGYRRNLPRHEGNFDSEA</sequence>
<evidence type="ECO:0000313" key="1">
    <source>
        <dbReference type="EMBL" id="QTD53267.1"/>
    </source>
</evidence>
<keyword evidence="2" id="KW-1185">Reference proteome</keyword>
<dbReference type="RefSeq" id="WP_237383369.1">
    <property type="nucleotide sequence ID" value="NZ_CP071793.1"/>
</dbReference>
<protein>
    <recommendedName>
        <fullName evidence="3">Flagellar protein FliT</fullName>
    </recommendedName>
</protein>
<name>A0A8A4TV84_SULCO</name>
<accession>A0A8A4TV84</accession>
<organism evidence="1 2">
    <name type="scientific">Sulfidibacter corallicola</name>
    <dbReference type="NCBI Taxonomy" id="2818388"/>
    <lineage>
        <taxon>Bacteria</taxon>
        <taxon>Pseudomonadati</taxon>
        <taxon>Acidobacteriota</taxon>
        <taxon>Holophagae</taxon>
        <taxon>Acanthopleuribacterales</taxon>
        <taxon>Acanthopleuribacteraceae</taxon>
        <taxon>Sulfidibacter</taxon>
    </lineage>
</organism>
<dbReference type="AlphaFoldDB" id="A0A8A4TV84"/>